<dbReference type="STRING" id="310781.SAMN05216259_111250"/>
<dbReference type="PANTHER" id="PTHR23542">
    <property type="match status" value="1"/>
</dbReference>
<comment type="subcellular location">
    <subcellularLocation>
        <location evidence="1">Cell membrane</location>
        <topology evidence="1">Multi-pass membrane protein</topology>
    </subcellularLocation>
</comment>
<feature type="transmembrane region" description="Helical" evidence="5">
    <location>
        <begin position="370"/>
        <end position="392"/>
    </location>
</feature>
<feature type="transmembrane region" description="Helical" evidence="5">
    <location>
        <begin position="339"/>
        <end position="358"/>
    </location>
</feature>
<dbReference type="OrthoDB" id="4116926at2"/>
<dbReference type="GO" id="GO:0022857">
    <property type="term" value="F:transmembrane transporter activity"/>
    <property type="evidence" value="ECO:0007669"/>
    <property type="project" value="InterPro"/>
</dbReference>
<keyword evidence="4 5" id="KW-0472">Membrane</keyword>
<dbReference type="PROSITE" id="PS00099">
    <property type="entry name" value="THIOLASE_3"/>
    <property type="match status" value="1"/>
</dbReference>
<keyword evidence="3 5" id="KW-1133">Transmembrane helix</keyword>
<feature type="transmembrane region" description="Helical" evidence="5">
    <location>
        <begin position="216"/>
        <end position="238"/>
    </location>
</feature>
<evidence type="ECO:0000256" key="5">
    <source>
        <dbReference type="SAM" id="Phobius"/>
    </source>
</evidence>
<dbReference type="InterPro" id="IPR020610">
    <property type="entry name" value="Thiolase_AS"/>
</dbReference>
<dbReference type="InterPro" id="IPR020846">
    <property type="entry name" value="MFS_dom"/>
</dbReference>
<keyword evidence="2 5" id="KW-0812">Transmembrane</keyword>
<feature type="transmembrane region" description="Helical" evidence="5">
    <location>
        <begin position="282"/>
        <end position="302"/>
    </location>
</feature>
<evidence type="ECO:0000256" key="2">
    <source>
        <dbReference type="ARBA" id="ARBA00022692"/>
    </source>
</evidence>
<dbReference type="AlphaFoldDB" id="A0A1H0LLP7"/>
<evidence type="ECO:0000256" key="4">
    <source>
        <dbReference type="ARBA" id="ARBA00023136"/>
    </source>
</evidence>
<dbReference type="RefSeq" id="WP_093786746.1">
    <property type="nucleotide sequence ID" value="NZ_FNIE01000011.1"/>
</dbReference>
<evidence type="ECO:0000313" key="8">
    <source>
        <dbReference type="Proteomes" id="UP000199341"/>
    </source>
</evidence>
<dbReference type="GO" id="GO:0016747">
    <property type="term" value="F:acyltransferase activity, transferring groups other than amino-acyl groups"/>
    <property type="evidence" value="ECO:0007669"/>
    <property type="project" value="InterPro"/>
</dbReference>
<keyword evidence="8" id="KW-1185">Reference proteome</keyword>
<feature type="transmembrane region" description="Helical" evidence="5">
    <location>
        <begin position="167"/>
        <end position="196"/>
    </location>
</feature>
<feature type="transmembrane region" description="Helical" evidence="5">
    <location>
        <begin position="244"/>
        <end position="270"/>
    </location>
</feature>
<reference evidence="7 8" key="1">
    <citation type="submission" date="2016-10" db="EMBL/GenBank/DDBJ databases">
        <authorList>
            <person name="de Groot N.N."/>
        </authorList>
    </citation>
    <scope>NUCLEOTIDE SEQUENCE [LARGE SCALE GENOMIC DNA]</scope>
    <source>
        <strain evidence="7 8">CGMCC 4.2022</strain>
    </source>
</reference>
<evidence type="ECO:0000256" key="1">
    <source>
        <dbReference type="ARBA" id="ARBA00004651"/>
    </source>
</evidence>
<dbReference type="Gene3D" id="1.20.1250.20">
    <property type="entry name" value="MFS general substrate transporter like domains"/>
    <property type="match status" value="1"/>
</dbReference>
<accession>A0A1H0LLP7</accession>
<dbReference type="InterPro" id="IPR036259">
    <property type="entry name" value="MFS_trans_sf"/>
</dbReference>
<feature type="transmembrane region" description="Helical" evidence="5">
    <location>
        <begin position="51"/>
        <end position="70"/>
    </location>
</feature>
<dbReference type="GO" id="GO:0005886">
    <property type="term" value="C:plasma membrane"/>
    <property type="evidence" value="ECO:0007669"/>
    <property type="project" value="UniProtKB-SubCell"/>
</dbReference>
<dbReference type="PANTHER" id="PTHR23542:SF1">
    <property type="entry name" value="MAJOR FACILITATOR SUPERFAMILY (MFS) PROFILE DOMAIN-CONTAINING PROTEIN"/>
    <property type="match status" value="1"/>
</dbReference>
<evidence type="ECO:0000259" key="6">
    <source>
        <dbReference type="PROSITE" id="PS50850"/>
    </source>
</evidence>
<feature type="transmembrane region" description="Helical" evidence="5">
    <location>
        <begin position="21"/>
        <end position="45"/>
    </location>
</feature>
<dbReference type="EMBL" id="FNIE01000011">
    <property type="protein sequence ID" value="SDO68891.1"/>
    <property type="molecule type" value="Genomic_DNA"/>
</dbReference>
<proteinExistence type="predicted"/>
<protein>
    <submittedName>
        <fullName evidence="7">Predicted arabinose efflux permease, MFS family</fullName>
    </submittedName>
</protein>
<feature type="transmembrane region" description="Helical" evidence="5">
    <location>
        <begin position="308"/>
        <end position="327"/>
    </location>
</feature>
<name>A0A1H0LLP7_9ACTN</name>
<dbReference type="PROSITE" id="PS50850">
    <property type="entry name" value="MFS"/>
    <property type="match status" value="1"/>
</dbReference>
<evidence type="ECO:0000313" key="7">
    <source>
        <dbReference type="EMBL" id="SDO68891.1"/>
    </source>
</evidence>
<evidence type="ECO:0000256" key="3">
    <source>
        <dbReference type="ARBA" id="ARBA00022989"/>
    </source>
</evidence>
<feature type="domain" description="Major facilitator superfamily (MFS) profile" evidence="6">
    <location>
        <begin position="301"/>
        <end position="406"/>
    </location>
</feature>
<dbReference type="SUPFAM" id="SSF103473">
    <property type="entry name" value="MFS general substrate transporter"/>
    <property type="match status" value="1"/>
</dbReference>
<sequence length="406" mass="39215">MPCPVRGSASYRAVLALPRARLLFCAALLARLCYALLGLPLLLALRGATGSYGVAGTAAGLFGLGGALLGPARARLVERRPAALPGLALSYAALLLALAIACALPAAPALTCGLAVTAGLLPPPVGPLMRTVWARLAEGGRQRQAALSLDTAAESTVFAAGPALGGLLVAMCGAPAALACCAIVVLIGFGLLTAALRDRSPGPGTGPAAPGARGPLCGTGFAPLLVPVLGAAAALALAEIAAVAAWGAPAAGVLTTLASVGGVLGGLLYGRSRPPGSPERRPLALGFGCALCYALPAAAYGLPGAGAGLLAAGACESVLLITMYELVAQLFAEGPSMAAGAWVNTAYNLGAALGTPLGGLLLDRSGPRSALAAAAAVAGACTAVGAGVARALRAGAVPARGAAAKR</sequence>
<gene>
    <name evidence="7" type="ORF">SAMN05216259_111250</name>
</gene>
<dbReference type="Proteomes" id="UP000199341">
    <property type="component" value="Unassembled WGS sequence"/>
</dbReference>
<feature type="transmembrane region" description="Helical" evidence="5">
    <location>
        <begin position="91"/>
        <end position="121"/>
    </location>
</feature>
<organism evidence="7 8">
    <name type="scientific">Actinacidiphila guanduensis</name>
    <dbReference type="NCBI Taxonomy" id="310781"/>
    <lineage>
        <taxon>Bacteria</taxon>
        <taxon>Bacillati</taxon>
        <taxon>Actinomycetota</taxon>
        <taxon>Actinomycetes</taxon>
        <taxon>Kitasatosporales</taxon>
        <taxon>Streptomycetaceae</taxon>
        <taxon>Actinacidiphila</taxon>
    </lineage>
</organism>